<feature type="binding site" evidence="5">
    <location>
        <position position="113"/>
    </location>
    <ligand>
        <name>substrate</name>
    </ligand>
</feature>
<dbReference type="Pfam" id="PF00248">
    <property type="entry name" value="Aldo_ket_red"/>
    <property type="match status" value="1"/>
</dbReference>
<dbReference type="SUPFAM" id="SSF51430">
    <property type="entry name" value="NAD(P)-linked oxidoreductase"/>
    <property type="match status" value="1"/>
</dbReference>
<name>A0A3D5J763_9FLAO</name>
<sequence>MKITDIKGTVRLHNGLEMPYLGLGVYKSKDGKEVKDAIHYALKAGYRHIDTASFYDNEEGVGQAIKESNINRDDIFITSKVWNDDQGYEGTLKAIDKSLEKLQLDYLDLYLIHWPVPDTLTETWRAMEEIYKSGNLKAIGLCNCVEHQMDEIIQNGSIKPMLLQNEFHPKLVQQNMLDYCTERNIQYEGWSPLMRGQILDNKLLKDIAEKYGKSTAQVVLRWDLQKGVITIPKSVHENRIQQNADIFDFELSESEVQKIDDLDSNERTGAHPDHFMEHFANK</sequence>
<dbReference type="PROSITE" id="PS00798">
    <property type="entry name" value="ALDOKETO_REDUCTASE_1"/>
    <property type="match status" value="1"/>
</dbReference>
<organism evidence="8 9">
    <name type="scientific">Zunongwangia profunda</name>
    <dbReference type="NCBI Taxonomy" id="398743"/>
    <lineage>
        <taxon>Bacteria</taxon>
        <taxon>Pseudomonadati</taxon>
        <taxon>Bacteroidota</taxon>
        <taxon>Flavobacteriia</taxon>
        <taxon>Flavobacteriales</taxon>
        <taxon>Flavobacteriaceae</taxon>
        <taxon>Zunongwangia</taxon>
    </lineage>
</organism>
<keyword evidence="3" id="KW-0560">Oxidoreductase</keyword>
<dbReference type="RefSeq" id="WP_272956929.1">
    <property type="nucleotide sequence ID" value="NZ_CAJXAW010000054.1"/>
</dbReference>
<dbReference type="PRINTS" id="PR00069">
    <property type="entry name" value="ALDKETRDTASE"/>
</dbReference>
<dbReference type="GO" id="GO:0016616">
    <property type="term" value="F:oxidoreductase activity, acting on the CH-OH group of donors, NAD or NADP as acceptor"/>
    <property type="evidence" value="ECO:0007669"/>
    <property type="project" value="UniProtKB-ARBA"/>
</dbReference>
<dbReference type="PROSITE" id="PS00063">
    <property type="entry name" value="ALDOKETO_REDUCTASE_3"/>
    <property type="match status" value="1"/>
</dbReference>
<evidence type="ECO:0000313" key="9">
    <source>
        <dbReference type="Proteomes" id="UP000264330"/>
    </source>
</evidence>
<evidence type="ECO:0000256" key="6">
    <source>
        <dbReference type="PIRSR" id="PIRSR000097-3"/>
    </source>
</evidence>
<dbReference type="InterPro" id="IPR020471">
    <property type="entry name" value="AKR"/>
</dbReference>
<comment type="caution">
    <text evidence="8">The sequence shown here is derived from an EMBL/GenBank/DDBJ whole genome shotgun (WGS) entry which is preliminary data.</text>
</comment>
<gene>
    <name evidence="8" type="ORF">DGQ38_19365</name>
</gene>
<feature type="site" description="Lowers pKa of active site Tyr" evidence="6">
    <location>
        <position position="80"/>
    </location>
</feature>
<feature type="domain" description="NADP-dependent oxidoreductase" evidence="7">
    <location>
        <begin position="27"/>
        <end position="263"/>
    </location>
</feature>
<dbReference type="EMBL" id="DPMF01000437">
    <property type="protein sequence ID" value="HCV83200.1"/>
    <property type="molecule type" value="Genomic_DNA"/>
</dbReference>
<keyword evidence="2" id="KW-0521">NADP</keyword>
<dbReference type="PANTHER" id="PTHR43827:SF3">
    <property type="entry name" value="NADP-DEPENDENT OXIDOREDUCTASE DOMAIN-CONTAINING PROTEIN"/>
    <property type="match status" value="1"/>
</dbReference>
<dbReference type="FunFam" id="3.20.20.100:FF:000015">
    <property type="entry name" value="Oxidoreductase, aldo/keto reductase family"/>
    <property type="match status" value="1"/>
</dbReference>
<accession>A0A3D5J763</accession>
<evidence type="ECO:0000256" key="3">
    <source>
        <dbReference type="ARBA" id="ARBA00023002"/>
    </source>
</evidence>
<proteinExistence type="inferred from homology"/>
<evidence type="ECO:0000256" key="2">
    <source>
        <dbReference type="ARBA" id="ARBA00022857"/>
    </source>
</evidence>
<dbReference type="InterPro" id="IPR018170">
    <property type="entry name" value="Aldo/ket_reductase_CS"/>
</dbReference>
<evidence type="ECO:0000259" key="7">
    <source>
        <dbReference type="Pfam" id="PF00248"/>
    </source>
</evidence>
<dbReference type="Gene3D" id="3.20.20.100">
    <property type="entry name" value="NADP-dependent oxidoreductase domain"/>
    <property type="match status" value="1"/>
</dbReference>
<evidence type="ECO:0000256" key="4">
    <source>
        <dbReference type="PIRSR" id="PIRSR000097-1"/>
    </source>
</evidence>
<comment type="similarity">
    <text evidence="1">Belongs to the aldo/keto reductase family.</text>
</comment>
<dbReference type="InterPro" id="IPR023210">
    <property type="entry name" value="NADP_OxRdtase_dom"/>
</dbReference>
<protein>
    <submittedName>
        <fullName evidence="8">Aldo/keto reductase</fullName>
    </submittedName>
</protein>
<dbReference type="AlphaFoldDB" id="A0A3D5J763"/>
<evidence type="ECO:0000256" key="1">
    <source>
        <dbReference type="ARBA" id="ARBA00007905"/>
    </source>
</evidence>
<feature type="active site" description="Proton donor" evidence="4">
    <location>
        <position position="55"/>
    </location>
</feature>
<evidence type="ECO:0000256" key="5">
    <source>
        <dbReference type="PIRSR" id="PIRSR000097-2"/>
    </source>
</evidence>
<dbReference type="PANTHER" id="PTHR43827">
    <property type="entry name" value="2,5-DIKETO-D-GLUCONIC ACID REDUCTASE"/>
    <property type="match status" value="1"/>
</dbReference>
<reference evidence="8 9" key="1">
    <citation type="journal article" date="2018" name="Nat. Biotechnol.">
        <title>A standardized bacterial taxonomy based on genome phylogeny substantially revises the tree of life.</title>
        <authorList>
            <person name="Parks D.H."/>
            <person name="Chuvochina M."/>
            <person name="Waite D.W."/>
            <person name="Rinke C."/>
            <person name="Skarshewski A."/>
            <person name="Chaumeil P.A."/>
            <person name="Hugenholtz P."/>
        </authorList>
    </citation>
    <scope>NUCLEOTIDE SEQUENCE [LARGE SCALE GENOMIC DNA]</scope>
    <source>
        <strain evidence="8">UBA9359</strain>
    </source>
</reference>
<dbReference type="PIRSF" id="PIRSF000097">
    <property type="entry name" value="AKR"/>
    <property type="match status" value="1"/>
</dbReference>
<evidence type="ECO:0000313" key="8">
    <source>
        <dbReference type="EMBL" id="HCV83200.1"/>
    </source>
</evidence>
<dbReference type="InterPro" id="IPR036812">
    <property type="entry name" value="NAD(P)_OxRdtase_dom_sf"/>
</dbReference>
<dbReference type="Proteomes" id="UP000264330">
    <property type="component" value="Unassembled WGS sequence"/>
</dbReference>